<feature type="transmembrane region" description="Helical" evidence="10">
    <location>
        <begin position="310"/>
        <end position="329"/>
    </location>
</feature>
<keyword evidence="7 9" id="KW-0675">Receptor</keyword>
<feature type="transmembrane region" description="Helical" evidence="10">
    <location>
        <begin position="272"/>
        <end position="290"/>
    </location>
</feature>
<dbReference type="GO" id="GO:0007186">
    <property type="term" value="P:G protein-coupled receptor signaling pathway"/>
    <property type="evidence" value="ECO:0000318"/>
    <property type="project" value="GO_Central"/>
</dbReference>
<dbReference type="OrthoDB" id="5953793at2759"/>
<dbReference type="InParanoid" id="A0A139WFF0"/>
<dbReference type="PROSITE" id="PS00237">
    <property type="entry name" value="G_PROTEIN_RECEP_F1_1"/>
    <property type="match status" value="1"/>
</dbReference>
<accession>A0A139WFF0</accession>
<evidence type="ECO:0000256" key="5">
    <source>
        <dbReference type="ARBA" id="ARBA00023040"/>
    </source>
</evidence>
<dbReference type="Gene3D" id="1.20.1070.10">
    <property type="entry name" value="Rhodopsin 7-helix transmembrane proteins"/>
    <property type="match status" value="1"/>
</dbReference>
<name>A0A139WFF0_TRICA</name>
<dbReference type="FunFam" id="1.20.1070.10:FF:001140">
    <property type="entry name" value="Tachykinin-like peptides receptor 99D"/>
    <property type="match status" value="1"/>
</dbReference>
<feature type="transmembrane region" description="Helical" evidence="10">
    <location>
        <begin position="23"/>
        <end position="48"/>
    </location>
</feature>
<dbReference type="InterPro" id="IPR000276">
    <property type="entry name" value="GPCR_Rhodpsn"/>
</dbReference>
<keyword evidence="6 10" id="KW-0472">Membrane</keyword>
<reference evidence="12 13" key="1">
    <citation type="journal article" date="2008" name="Nature">
        <title>The genome of the model beetle and pest Tribolium castaneum.</title>
        <authorList>
            <consortium name="Tribolium Genome Sequencing Consortium"/>
            <person name="Richards S."/>
            <person name="Gibbs R.A."/>
            <person name="Weinstock G.M."/>
            <person name="Brown S.J."/>
            <person name="Denell R."/>
            <person name="Beeman R.W."/>
            <person name="Gibbs R."/>
            <person name="Beeman R.W."/>
            <person name="Brown S.J."/>
            <person name="Bucher G."/>
            <person name="Friedrich M."/>
            <person name="Grimmelikhuijzen C.J."/>
            <person name="Klingler M."/>
            <person name="Lorenzen M."/>
            <person name="Richards S."/>
            <person name="Roth S."/>
            <person name="Schroder R."/>
            <person name="Tautz D."/>
            <person name="Zdobnov E.M."/>
            <person name="Muzny D."/>
            <person name="Gibbs R.A."/>
            <person name="Weinstock G.M."/>
            <person name="Attaway T."/>
            <person name="Bell S."/>
            <person name="Buhay C.J."/>
            <person name="Chandrabose M.N."/>
            <person name="Chavez D."/>
            <person name="Clerk-Blankenburg K.P."/>
            <person name="Cree A."/>
            <person name="Dao M."/>
            <person name="Davis C."/>
            <person name="Chacko J."/>
            <person name="Dinh H."/>
            <person name="Dugan-Rocha S."/>
            <person name="Fowler G."/>
            <person name="Garner T.T."/>
            <person name="Garnes J."/>
            <person name="Gnirke A."/>
            <person name="Hawes A."/>
            <person name="Hernandez J."/>
            <person name="Hines S."/>
            <person name="Holder M."/>
            <person name="Hume J."/>
            <person name="Jhangiani S.N."/>
            <person name="Joshi V."/>
            <person name="Khan Z.M."/>
            <person name="Jackson L."/>
            <person name="Kovar C."/>
            <person name="Kowis A."/>
            <person name="Lee S."/>
            <person name="Lewis L.R."/>
            <person name="Margolis J."/>
            <person name="Morgan M."/>
            <person name="Nazareth L.V."/>
            <person name="Nguyen N."/>
            <person name="Okwuonu G."/>
            <person name="Parker D."/>
            <person name="Richards S."/>
            <person name="Ruiz S.J."/>
            <person name="Santibanez J."/>
            <person name="Savard J."/>
            <person name="Scherer S.E."/>
            <person name="Schneider B."/>
            <person name="Sodergren E."/>
            <person name="Tautz D."/>
            <person name="Vattahil S."/>
            <person name="Villasana D."/>
            <person name="White C.S."/>
            <person name="Wright R."/>
            <person name="Park Y."/>
            <person name="Beeman R.W."/>
            <person name="Lord J."/>
            <person name="Oppert B."/>
            <person name="Lorenzen M."/>
            <person name="Brown S."/>
            <person name="Wang L."/>
            <person name="Savard J."/>
            <person name="Tautz D."/>
            <person name="Richards S."/>
            <person name="Weinstock G."/>
            <person name="Gibbs R.A."/>
            <person name="Liu Y."/>
            <person name="Worley K."/>
            <person name="Weinstock G."/>
            <person name="Elsik C.G."/>
            <person name="Reese J.T."/>
            <person name="Elhaik E."/>
            <person name="Landan G."/>
            <person name="Graur D."/>
            <person name="Arensburger P."/>
            <person name="Atkinson P."/>
            <person name="Beeman R.W."/>
            <person name="Beidler J."/>
            <person name="Brown S.J."/>
            <person name="Demuth J.P."/>
            <person name="Drury D.W."/>
            <person name="Du Y.Z."/>
            <person name="Fujiwara H."/>
            <person name="Lorenzen M."/>
            <person name="Maselli V."/>
            <person name="Osanai M."/>
            <person name="Park Y."/>
            <person name="Robertson H.M."/>
            <person name="Tu Z."/>
            <person name="Wang J.J."/>
            <person name="Wang S."/>
            <person name="Richards S."/>
            <person name="Song H."/>
            <person name="Zhang L."/>
            <person name="Sodergren E."/>
            <person name="Werner D."/>
            <person name="Stanke M."/>
            <person name="Morgenstern B."/>
            <person name="Solovyev V."/>
            <person name="Kosarev P."/>
            <person name="Brown G."/>
            <person name="Chen H.C."/>
            <person name="Ermolaeva O."/>
            <person name="Hlavina W."/>
            <person name="Kapustin Y."/>
            <person name="Kiryutin B."/>
            <person name="Kitts P."/>
            <person name="Maglott D."/>
            <person name="Pruitt K."/>
            <person name="Sapojnikov V."/>
            <person name="Souvorov A."/>
            <person name="Mackey A.J."/>
            <person name="Waterhouse R.M."/>
            <person name="Wyder S."/>
            <person name="Zdobnov E.M."/>
            <person name="Zdobnov E.M."/>
            <person name="Wyder S."/>
            <person name="Kriventseva E.V."/>
            <person name="Kadowaki T."/>
            <person name="Bork P."/>
            <person name="Aranda M."/>
            <person name="Bao R."/>
            <person name="Beermann A."/>
            <person name="Berns N."/>
            <person name="Bolognesi R."/>
            <person name="Bonneton F."/>
            <person name="Bopp D."/>
            <person name="Brown S.J."/>
            <person name="Bucher G."/>
            <person name="Butts T."/>
            <person name="Chaumot A."/>
            <person name="Denell R.E."/>
            <person name="Ferrier D.E."/>
            <person name="Friedrich M."/>
            <person name="Gordon C.M."/>
            <person name="Jindra M."/>
            <person name="Klingler M."/>
            <person name="Lan Q."/>
            <person name="Lattorff H.M."/>
            <person name="Laudet V."/>
            <person name="von Levetsow C."/>
            <person name="Liu Z."/>
            <person name="Lutz R."/>
            <person name="Lynch J.A."/>
            <person name="da Fonseca R.N."/>
            <person name="Posnien N."/>
            <person name="Reuter R."/>
            <person name="Roth S."/>
            <person name="Savard J."/>
            <person name="Schinko J.B."/>
            <person name="Schmitt C."/>
            <person name="Schoppmeier M."/>
            <person name="Schroder R."/>
            <person name="Shippy T.D."/>
            <person name="Simonnet F."/>
            <person name="Marques-Souza H."/>
            <person name="Tautz D."/>
            <person name="Tomoyasu Y."/>
            <person name="Trauner J."/>
            <person name="Van der Zee M."/>
            <person name="Vervoort M."/>
            <person name="Wittkopp N."/>
            <person name="Wimmer E.A."/>
            <person name="Yang X."/>
            <person name="Jones A.K."/>
            <person name="Sattelle D.B."/>
            <person name="Ebert P.R."/>
            <person name="Nelson D."/>
            <person name="Scott J.G."/>
            <person name="Beeman R.W."/>
            <person name="Muthukrishnan S."/>
            <person name="Kramer K.J."/>
            <person name="Arakane Y."/>
            <person name="Beeman R.W."/>
            <person name="Zhu Q."/>
            <person name="Hogenkamp D."/>
            <person name="Dixit R."/>
            <person name="Oppert B."/>
            <person name="Jiang H."/>
            <person name="Zou Z."/>
            <person name="Marshall J."/>
            <person name="Elpidina E."/>
            <person name="Vinokurov K."/>
            <person name="Oppert C."/>
            <person name="Zou Z."/>
            <person name="Evans J."/>
            <person name="Lu Z."/>
            <person name="Zhao P."/>
            <person name="Sumathipala N."/>
            <person name="Altincicek B."/>
            <person name="Vilcinskas A."/>
            <person name="Williams M."/>
            <person name="Hultmark D."/>
            <person name="Hetru C."/>
            <person name="Jiang H."/>
            <person name="Grimmelikhuijzen C.J."/>
            <person name="Hauser F."/>
            <person name="Cazzamali G."/>
            <person name="Williamson M."/>
            <person name="Park Y."/>
            <person name="Li B."/>
            <person name="Tanaka Y."/>
            <person name="Predel R."/>
            <person name="Neupert S."/>
            <person name="Schachtner J."/>
            <person name="Verleyen P."/>
            <person name="Raible F."/>
            <person name="Bork P."/>
            <person name="Friedrich M."/>
            <person name="Walden K.K."/>
            <person name="Robertson H.M."/>
            <person name="Angeli S."/>
            <person name="Foret S."/>
            <person name="Bucher G."/>
            <person name="Schuetz S."/>
            <person name="Maleszka R."/>
            <person name="Wimmer E.A."/>
            <person name="Beeman R.W."/>
            <person name="Lorenzen M."/>
            <person name="Tomoyasu Y."/>
            <person name="Miller S.C."/>
            <person name="Grossmann D."/>
            <person name="Bucher G."/>
        </authorList>
    </citation>
    <scope>NUCLEOTIDE SEQUENCE [LARGE SCALE GENOMIC DNA]</scope>
    <source>
        <strain evidence="12 13">Georgia GA2</strain>
    </source>
</reference>
<comment type="subcellular location">
    <subcellularLocation>
        <location evidence="1">Membrane</location>
        <topology evidence="1">Multi-pass membrane protein</topology>
    </subcellularLocation>
</comment>
<protein>
    <submittedName>
        <fullName evidence="12">Tachykinin-like peptides receptor 99D</fullName>
    </submittedName>
</protein>
<dbReference type="GO" id="GO:0004930">
    <property type="term" value="F:G protein-coupled receptor activity"/>
    <property type="evidence" value="ECO:0000318"/>
    <property type="project" value="GO_Central"/>
</dbReference>
<feature type="transmembrane region" description="Helical" evidence="10">
    <location>
        <begin position="215"/>
        <end position="236"/>
    </location>
</feature>
<feature type="transmembrane region" description="Helical" evidence="10">
    <location>
        <begin position="112"/>
        <end position="131"/>
    </location>
</feature>
<dbReference type="InterPro" id="IPR017452">
    <property type="entry name" value="GPCR_Rhodpsn_7TM"/>
</dbReference>
<dbReference type="KEGG" id="tca:660943"/>
<organism evidence="12 13">
    <name type="scientific">Tribolium castaneum</name>
    <name type="common">Red flour beetle</name>
    <dbReference type="NCBI Taxonomy" id="7070"/>
    <lineage>
        <taxon>Eukaryota</taxon>
        <taxon>Metazoa</taxon>
        <taxon>Ecdysozoa</taxon>
        <taxon>Arthropoda</taxon>
        <taxon>Hexapoda</taxon>
        <taxon>Insecta</taxon>
        <taxon>Pterygota</taxon>
        <taxon>Neoptera</taxon>
        <taxon>Endopterygota</taxon>
        <taxon>Coleoptera</taxon>
        <taxon>Polyphaga</taxon>
        <taxon>Cucujiformia</taxon>
        <taxon>Tenebrionidae</taxon>
        <taxon>Tenebrionidae incertae sedis</taxon>
        <taxon>Tribolium</taxon>
    </lineage>
</organism>
<keyword evidence="8 9" id="KW-0807">Transducer</keyword>
<evidence type="ECO:0000256" key="3">
    <source>
        <dbReference type="ARBA" id="ARBA00022692"/>
    </source>
</evidence>
<dbReference type="PANTHER" id="PTHR45695">
    <property type="entry name" value="LEUCOKININ RECEPTOR-RELATED"/>
    <property type="match status" value="1"/>
</dbReference>
<dbReference type="PROSITE" id="PS50262">
    <property type="entry name" value="G_PROTEIN_RECEP_F1_2"/>
    <property type="match status" value="1"/>
</dbReference>
<keyword evidence="4 10" id="KW-1133">Transmembrane helix</keyword>
<sequence length="401" mass="46020">MNHSNETELTVEDVLRSFREDNFVVIGLYVPVFVVALLANVLVIWVVIKDQYMRRFLWCYNSISRREAVTNYFLVNLSVADLLVALVCMPNAAYAAYTSTYSFGEYTCKISAYFQCVSVASSIFTITAMSIDRYLAITKPFGFFNRCFNKRNTVIVILVLWLLSFVLFLPILLVTGTWKMDDIHLFNKSLDIPAYFCREDWTTYFGSSGSEMRQALGITWFIFMFVVPGMIMLFAYSMMSRTLCSGVPPFDSNDGLSCMQQRNRLMRSRKRVACILLLLAFVFAGCWMPYHLVSLLDDLNNGPYKTLKMNLVLLGHANSALNPIIYCALSRKFRRSIKDLICIDIHFTRRRQNIQWGDSSGSGTQLHYLHRIKSVPTVHNQLHFTLGRLQSSQKTTKTCVV</sequence>
<feature type="domain" description="G-protein coupled receptors family 1 profile" evidence="11">
    <location>
        <begin position="39"/>
        <end position="326"/>
    </location>
</feature>
<evidence type="ECO:0000259" key="11">
    <source>
        <dbReference type="PROSITE" id="PS50262"/>
    </source>
</evidence>
<evidence type="ECO:0000256" key="4">
    <source>
        <dbReference type="ARBA" id="ARBA00022989"/>
    </source>
</evidence>
<dbReference type="PANTHER" id="PTHR45695:SF15">
    <property type="entry name" value="OPSIN RH2"/>
    <property type="match status" value="1"/>
</dbReference>
<comment type="similarity">
    <text evidence="2 9">Belongs to the G-protein coupled receptor 1 family.</text>
</comment>
<gene>
    <name evidence="12" type="primary">AUGUSTUS-3.0.2_09184</name>
    <name evidence="12" type="ORF">TcasGA2_TC009184</name>
</gene>
<dbReference type="CDD" id="cd14993">
    <property type="entry name" value="7tmA_CCKR-like"/>
    <property type="match status" value="1"/>
</dbReference>
<dbReference type="PRINTS" id="PR00237">
    <property type="entry name" value="GPCRRHODOPSN"/>
</dbReference>
<evidence type="ECO:0000256" key="1">
    <source>
        <dbReference type="ARBA" id="ARBA00004141"/>
    </source>
</evidence>
<evidence type="ECO:0000313" key="12">
    <source>
        <dbReference type="EMBL" id="KYB26646.1"/>
    </source>
</evidence>
<keyword evidence="13" id="KW-1185">Reference proteome</keyword>
<evidence type="ECO:0000256" key="7">
    <source>
        <dbReference type="ARBA" id="ARBA00023170"/>
    </source>
</evidence>
<reference evidence="12 13" key="2">
    <citation type="journal article" date="2010" name="Nucleic Acids Res.">
        <title>BeetleBase in 2010: revisions to provide comprehensive genomic information for Tribolium castaneum.</title>
        <authorList>
            <person name="Kim H.S."/>
            <person name="Murphy T."/>
            <person name="Xia J."/>
            <person name="Caragea D."/>
            <person name="Park Y."/>
            <person name="Beeman R.W."/>
            <person name="Lorenzen M.D."/>
            <person name="Butcher S."/>
            <person name="Manak J.R."/>
            <person name="Brown S.J."/>
        </authorList>
    </citation>
    <scope>GENOME REANNOTATION</scope>
    <source>
        <strain evidence="12 13">Georgia GA2</strain>
    </source>
</reference>
<dbReference type="STRING" id="7070.A0A139WFF0"/>
<evidence type="ECO:0000256" key="8">
    <source>
        <dbReference type="ARBA" id="ARBA00023224"/>
    </source>
</evidence>
<evidence type="ECO:0000256" key="2">
    <source>
        <dbReference type="ARBA" id="ARBA00010663"/>
    </source>
</evidence>
<keyword evidence="3 9" id="KW-0812">Transmembrane</keyword>
<dbReference type="GO" id="GO:0005886">
    <property type="term" value="C:plasma membrane"/>
    <property type="evidence" value="ECO:0000318"/>
    <property type="project" value="GO_Central"/>
</dbReference>
<dbReference type="SUPFAM" id="SSF81321">
    <property type="entry name" value="Family A G protein-coupled receptor-like"/>
    <property type="match status" value="1"/>
</dbReference>
<dbReference type="Pfam" id="PF00001">
    <property type="entry name" value="7tm_1"/>
    <property type="match status" value="1"/>
</dbReference>
<dbReference type="EMBL" id="KQ971352">
    <property type="protein sequence ID" value="KYB26646.1"/>
    <property type="molecule type" value="Genomic_DNA"/>
</dbReference>
<dbReference type="AlphaFoldDB" id="A0A139WFF0"/>
<keyword evidence="5 9" id="KW-0297">G-protein coupled receptor</keyword>
<dbReference type="OMA" id="TTICMPV"/>
<proteinExistence type="inferred from homology"/>
<dbReference type="Proteomes" id="UP000007266">
    <property type="component" value="Linkage group 7"/>
</dbReference>
<feature type="transmembrane region" description="Helical" evidence="10">
    <location>
        <begin position="69"/>
        <end position="92"/>
    </location>
</feature>
<evidence type="ECO:0000256" key="6">
    <source>
        <dbReference type="ARBA" id="ARBA00023136"/>
    </source>
</evidence>
<feature type="transmembrane region" description="Helical" evidence="10">
    <location>
        <begin position="152"/>
        <end position="173"/>
    </location>
</feature>
<evidence type="ECO:0000256" key="9">
    <source>
        <dbReference type="RuleBase" id="RU000688"/>
    </source>
</evidence>
<evidence type="ECO:0000313" key="13">
    <source>
        <dbReference type="Proteomes" id="UP000007266"/>
    </source>
</evidence>
<evidence type="ECO:0000256" key="10">
    <source>
        <dbReference type="SAM" id="Phobius"/>
    </source>
</evidence>